<feature type="compositionally biased region" description="Acidic residues" evidence="1">
    <location>
        <begin position="35"/>
        <end position="47"/>
    </location>
</feature>
<name>A0AAU9M9X1_9ASTR</name>
<evidence type="ECO:0000313" key="3">
    <source>
        <dbReference type="Proteomes" id="UP001157418"/>
    </source>
</evidence>
<evidence type="ECO:0000256" key="1">
    <source>
        <dbReference type="SAM" id="MobiDB-lite"/>
    </source>
</evidence>
<evidence type="ECO:0000313" key="2">
    <source>
        <dbReference type="EMBL" id="CAH1422969.1"/>
    </source>
</evidence>
<sequence>MEGAGSWSAVSLPSEENAVHGASDPIDKPALTVASEEDPMEDSDDTVPDYTPAEHPSEPDYTLTDHSSPEPSEPIHSPDYTPVGLELLSSEYKPNEDEEDSATSPEISPPLPTP</sequence>
<proteinExistence type="predicted"/>
<dbReference type="Proteomes" id="UP001157418">
    <property type="component" value="Unassembled WGS sequence"/>
</dbReference>
<protein>
    <submittedName>
        <fullName evidence="2">Uncharacterized protein</fullName>
    </submittedName>
</protein>
<gene>
    <name evidence="2" type="ORF">LVIROSA_LOCUS10268</name>
</gene>
<dbReference type="EMBL" id="CAKMRJ010001112">
    <property type="protein sequence ID" value="CAH1422969.1"/>
    <property type="molecule type" value="Genomic_DNA"/>
</dbReference>
<accession>A0AAU9M9X1</accession>
<dbReference type="AlphaFoldDB" id="A0AAU9M9X1"/>
<comment type="caution">
    <text evidence="2">The sequence shown here is derived from an EMBL/GenBank/DDBJ whole genome shotgun (WGS) entry which is preliminary data.</text>
</comment>
<organism evidence="2 3">
    <name type="scientific">Lactuca virosa</name>
    <dbReference type="NCBI Taxonomy" id="75947"/>
    <lineage>
        <taxon>Eukaryota</taxon>
        <taxon>Viridiplantae</taxon>
        <taxon>Streptophyta</taxon>
        <taxon>Embryophyta</taxon>
        <taxon>Tracheophyta</taxon>
        <taxon>Spermatophyta</taxon>
        <taxon>Magnoliopsida</taxon>
        <taxon>eudicotyledons</taxon>
        <taxon>Gunneridae</taxon>
        <taxon>Pentapetalae</taxon>
        <taxon>asterids</taxon>
        <taxon>campanulids</taxon>
        <taxon>Asterales</taxon>
        <taxon>Asteraceae</taxon>
        <taxon>Cichorioideae</taxon>
        <taxon>Cichorieae</taxon>
        <taxon>Lactucinae</taxon>
        <taxon>Lactuca</taxon>
    </lineage>
</organism>
<feature type="region of interest" description="Disordered" evidence="1">
    <location>
        <begin position="1"/>
        <end position="114"/>
    </location>
</feature>
<reference evidence="2 3" key="1">
    <citation type="submission" date="2022-01" db="EMBL/GenBank/DDBJ databases">
        <authorList>
            <person name="Xiong W."/>
            <person name="Schranz E."/>
        </authorList>
    </citation>
    <scope>NUCLEOTIDE SEQUENCE [LARGE SCALE GENOMIC DNA]</scope>
</reference>
<keyword evidence="3" id="KW-1185">Reference proteome</keyword>